<protein>
    <submittedName>
        <fullName evidence="3">TlpA family protein disulfide reductase</fullName>
    </submittedName>
</protein>
<organism evidence="3 4">
    <name type="scientific">Cohnella herbarum</name>
    <dbReference type="NCBI Taxonomy" id="2728023"/>
    <lineage>
        <taxon>Bacteria</taxon>
        <taxon>Bacillati</taxon>
        <taxon>Bacillota</taxon>
        <taxon>Bacilli</taxon>
        <taxon>Bacillales</taxon>
        <taxon>Paenibacillaceae</taxon>
        <taxon>Cohnella</taxon>
    </lineage>
</organism>
<dbReference type="SUPFAM" id="SSF52833">
    <property type="entry name" value="Thioredoxin-like"/>
    <property type="match status" value="1"/>
</dbReference>
<dbReference type="RefSeq" id="WP_169278174.1">
    <property type="nucleotide sequence ID" value="NZ_CP051680.1"/>
</dbReference>
<feature type="domain" description="Thioredoxin" evidence="2">
    <location>
        <begin position="48"/>
        <end position="188"/>
    </location>
</feature>
<name>A0A7Z2VES6_9BACL</name>
<evidence type="ECO:0000256" key="1">
    <source>
        <dbReference type="ARBA" id="ARBA00023157"/>
    </source>
</evidence>
<accession>A0A7Z2VES6</accession>
<dbReference type="PROSITE" id="PS51352">
    <property type="entry name" value="THIOREDOXIN_2"/>
    <property type="match status" value="1"/>
</dbReference>
<dbReference type="InterPro" id="IPR017937">
    <property type="entry name" value="Thioredoxin_CS"/>
</dbReference>
<dbReference type="InterPro" id="IPR036249">
    <property type="entry name" value="Thioredoxin-like_sf"/>
</dbReference>
<dbReference type="AlphaFoldDB" id="A0A7Z2VES6"/>
<gene>
    <name evidence="3" type="ORF">HH215_00845</name>
</gene>
<dbReference type="GO" id="GO:0016491">
    <property type="term" value="F:oxidoreductase activity"/>
    <property type="evidence" value="ECO:0007669"/>
    <property type="project" value="InterPro"/>
</dbReference>
<dbReference type="PROSITE" id="PS00194">
    <property type="entry name" value="THIOREDOXIN_1"/>
    <property type="match status" value="1"/>
</dbReference>
<dbReference type="InterPro" id="IPR000866">
    <property type="entry name" value="AhpC/TSA"/>
</dbReference>
<reference evidence="3 4" key="1">
    <citation type="submission" date="2020-04" db="EMBL/GenBank/DDBJ databases">
        <title>Genome sequencing of novel species.</title>
        <authorList>
            <person name="Heo J."/>
            <person name="Kim S.-J."/>
            <person name="Kim J.-S."/>
            <person name="Hong S.-B."/>
            <person name="Kwon S.-W."/>
        </authorList>
    </citation>
    <scope>NUCLEOTIDE SEQUENCE [LARGE SCALE GENOMIC DNA]</scope>
    <source>
        <strain evidence="3 4">MFER-1</strain>
    </source>
</reference>
<dbReference type="Proteomes" id="UP000502248">
    <property type="component" value="Chromosome"/>
</dbReference>
<dbReference type="PANTHER" id="PTHR42852:SF17">
    <property type="entry name" value="THIOREDOXIN-LIKE PROTEIN HI_1115"/>
    <property type="match status" value="1"/>
</dbReference>
<dbReference type="InterPro" id="IPR013766">
    <property type="entry name" value="Thioredoxin_domain"/>
</dbReference>
<dbReference type="PANTHER" id="PTHR42852">
    <property type="entry name" value="THIOL:DISULFIDE INTERCHANGE PROTEIN DSBE"/>
    <property type="match status" value="1"/>
</dbReference>
<dbReference type="GO" id="GO:0016209">
    <property type="term" value="F:antioxidant activity"/>
    <property type="evidence" value="ECO:0007669"/>
    <property type="project" value="InterPro"/>
</dbReference>
<dbReference type="KEGG" id="cheb:HH215_00845"/>
<dbReference type="EMBL" id="CP051680">
    <property type="protein sequence ID" value="QJD81868.1"/>
    <property type="molecule type" value="Genomic_DNA"/>
</dbReference>
<evidence type="ECO:0000259" key="2">
    <source>
        <dbReference type="PROSITE" id="PS51352"/>
    </source>
</evidence>
<dbReference type="Gene3D" id="3.40.30.10">
    <property type="entry name" value="Glutaredoxin"/>
    <property type="match status" value="1"/>
</dbReference>
<dbReference type="CDD" id="cd02966">
    <property type="entry name" value="TlpA_like_family"/>
    <property type="match status" value="1"/>
</dbReference>
<dbReference type="InterPro" id="IPR050553">
    <property type="entry name" value="Thioredoxin_ResA/DsbE_sf"/>
</dbReference>
<keyword evidence="4" id="KW-1185">Reference proteome</keyword>
<evidence type="ECO:0000313" key="3">
    <source>
        <dbReference type="EMBL" id="QJD81868.1"/>
    </source>
</evidence>
<proteinExistence type="predicted"/>
<evidence type="ECO:0000313" key="4">
    <source>
        <dbReference type="Proteomes" id="UP000502248"/>
    </source>
</evidence>
<dbReference type="Pfam" id="PF00578">
    <property type="entry name" value="AhpC-TSA"/>
    <property type="match status" value="1"/>
</dbReference>
<sequence length="189" mass="21181">MKKNAMILALVVIAVAAVWFWDSSGKEPIAQTTNQPVGKGNIPAAPAPKVNHYAPSFNLASLDGTTSYNVGGKRDKVLIVNFWAAWCGPCEVEAPDLKDIYETHKDQLDLYAVNATKYDKLREAKDFVKEQQLVFPVLTEPKGDVLDKYKVSGYPVSFIIDRDGVIRHRIEGIIEREQWEIYLQDVISS</sequence>
<keyword evidence="1" id="KW-1015">Disulfide bond</keyword>